<dbReference type="PANTHER" id="PTHR43540">
    <property type="entry name" value="PEROXYUREIDOACRYLATE/UREIDOACRYLATE AMIDOHYDROLASE-RELATED"/>
    <property type="match status" value="1"/>
</dbReference>
<evidence type="ECO:0000256" key="1">
    <source>
        <dbReference type="ARBA" id="ARBA00006336"/>
    </source>
</evidence>
<accession>A0AAD6HQC5</accession>
<dbReference type="Proteomes" id="UP001215712">
    <property type="component" value="Unassembled WGS sequence"/>
</dbReference>
<evidence type="ECO:0000259" key="3">
    <source>
        <dbReference type="Pfam" id="PF00857"/>
    </source>
</evidence>
<comment type="caution">
    <text evidence="4">The sequence shown here is derived from an EMBL/GenBank/DDBJ whole genome shotgun (WGS) entry which is preliminary data.</text>
</comment>
<dbReference type="InterPro" id="IPR000868">
    <property type="entry name" value="Isochorismatase-like_dom"/>
</dbReference>
<keyword evidence="2" id="KW-0378">Hydrolase</keyword>
<evidence type="ECO:0000256" key="2">
    <source>
        <dbReference type="ARBA" id="ARBA00022801"/>
    </source>
</evidence>
<comment type="similarity">
    <text evidence="1">Belongs to the isochorismatase family.</text>
</comment>
<dbReference type="Pfam" id="PF00857">
    <property type="entry name" value="Isochorismatase"/>
    <property type="match status" value="1"/>
</dbReference>
<organism evidence="4 5">
    <name type="scientific">Penicillium malachiteum</name>
    <dbReference type="NCBI Taxonomy" id="1324776"/>
    <lineage>
        <taxon>Eukaryota</taxon>
        <taxon>Fungi</taxon>
        <taxon>Dikarya</taxon>
        <taxon>Ascomycota</taxon>
        <taxon>Pezizomycotina</taxon>
        <taxon>Eurotiomycetes</taxon>
        <taxon>Eurotiomycetidae</taxon>
        <taxon>Eurotiales</taxon>
        <taxon>Aspergillaceae</taxon>
        <taxon>Penicillium</taxon>
    </lineage>
</organism>
<evidence type="ECO:0000313" key="4">
    <source>
        <dbReference type="EMBL" id="KAJ5732340.1"/>
    </source>
</evidence>
<dbReference type="AlphaFoldDB" id="A0AAD6HQC5"/>
<protein>
    <recommendedName>
        <fullName evidence="3">Isochorismatase-like domain-containing protein</fullName>
    </recommendedName>
</protein>
<dbReference type="EMBL" id="JAQJAN010000004">
    <property type="protein sequence ID" value="KAJ5732340.1"/>
    <property type="molecule type" value="Genomic_DNA"/>
</dbReference>
<gene>
    <name evidence="4" type="ORF">N7493_003821</name>
</gene>
<dbReference type="InterPro" id="IPR050272">
    <property type="entry name" value="Isochorismatase-like_hydrls"/>
</dbReference>
<dbReference type="SUPFAM" id="SSF52499">
    <property type="entry name" value="Isochorismatase-like hydrolases"/>
    <property type="match status" value="1"/>
</dbReference>
<dbReference type="InterPro" id="IPR036380">
    <property type="entry name" value="Isochorismatase-like_sf"/>
</dbReference>
<dbReference type="PANTHER" id="PTHR43540:SF6">
    <property type="entry name" value="ISOCHORISMATASE-LIKE DOMAIN-CONTAINING PROTEIN"/>
    <property type="match status" value="1"/>
</dbReference>
<proteinExistence type="inferred from homology"/>
<sequence>MPNKALFVIDTQSELVSIPSTAMPHAARICEVGTNILNRARTQPAKELDIIFVQHSDNPEDPNSTLLRGKEAWELALPPRDDAENERVVHKTTGDTFESNPTLATDLKDRGVTTIVAFGVQSECCVRATTRGAISAGFEVVLMQGAHSTYDNEKTGKSAEEIEREVEQELQAIGVQIIPWDQYEF</sequence>
<dbReference type="Gene3D" id="3.40.50.850">
    <property type="entry name" value="Isochorismatase-like"/>
    <property type="match status" value="1"/>
</dbReference>
<feature type="domain" description="Isochorismatase-like" evidence="3">
    <location>
        <begin position="5"/>
        <end position="163"/>
    </location>
</feature>
<dbReference type="GO" id="GO:0016787">
    <property type="term" value="F:hydrolase activity"/>
    <property type="evidence" value="ECO:0007669"/>
    <property type="project" value="UniProtKB-KW"/>
</dbReference>
<evidence type="ECO:0000313" key="5">
    <source>
        <dbReference type="Proteomes" id="UP001215712"/>
    </source>
</evidence>
<name>A0AAD6HQC5_9EURO</name>
<keyword evidence="5" id="KW-1185">Reference proteome</keyword>
<reference evidence="4" key="2">
    <citation type="submission" date="2023-01" db="EMBL/GenBank/DDBJ databases">
        <authorList>
            <person name="Petersen C."/>
        </authorList>
    </citation>
    <scope>NUCLEOTIDE SEQUENCE</scope>
    <source>
        <strain evidence="4">IBT 17514</strain>
    </source>
</reference>
<reference evidence="4" key="1">
    <citation type="journal article" date="2023" name="IMA Fungus">
        <title>Comparative genomic study of the Penicillium genus elucidates a diverse pangenome and 15 lateral gene transfer events.</title>
        <authorList>
            <person name="Petersen C."/>
            <person name="Sorensen T."/>
            <person name="Nielsen M.R."/>
            <person name="Sondergaard T.E."/>
            <person name="Sorensen J.L."/>
            <person name="Fitzpatrick D.A."/>
            <person name="Frisvad J.C."/>
            <person name="Nielsen K.L."/>
        </authorList>
    </citation>
    <scope>NUCLEOTIDE SEQUENCE</scope>
    <source>
        <strain evidence="4">IBT 17514</strain>
    </source>
</reference>